<dbReference type="Pfam" id="PF13621">
    <property type="entry name" value="Cupin_8"/>
    <property type="match status" value="1"/>
</dbReference>
<comment type="caution">
    <text evidence="3">The sequence shown here is derived from an EMBL/GenBank/DDBJ whole genome shotgun (WGS) entry which is preliminary data.</text>
</comment>
<protein>
    <submittedName>
        <fullName evidence="3">tRNAPhe (7-(3-amino-3-carboxypropyl)wyosine37-C2)-hydroxylase</fullName>
    </submittedName>
</protein>
<dbReference type="InterPro" id="IPR041667">
    <property type="entry name" value="Cupin_8"/>
</dbReference>
<feature type="compositionally biased region" description="Low complexity" evidence="1">
    <location>
        <begin position="79"/>
        <end position="98"/>
    </location>
</feature>
<dbReference type="EMBL" id="JBBJCI010000094">
    <property type="protein sequence ID" value="KAK7248526.1"/>
    <property type="molecule type" value="Genomic_DNA"/>
</dbReference>
<dbReference type="SMART" id="SM00558">
    <property type="entry name" value="JmjC"/>
    <property type="match status" value="1"/>
</dbReference>
<feature type="region of interest" description="Disordered" evidence="1">
    <location>
        <begin position="68"/>
        <end position="108"/>
    </location>
</feature>
<dbReference type="InterPro" id="IPR003347">
    <property type="entry name" value="JmjC_dom"/>
</dbReference>
<accession>A0ABR1G5D6</accession>
<reference evidence="3 4" key="1">
    <citation type="submission" date="2024-03" db="EMBL/GenBank/DDBJ databases">
        <title>Aureococcus anophagefferens CCMP1851 and Kratosvirus quantuckense: Draft genome of a second virus-susceptible host strain in the model system.</title>
        <authorList>
            <person name="Chase E."/>
            <person name="Truchon A.R."/>
            <person name="Schepens W."/>
            <person name="Wilhelm S.W."/>
        </authorList>
    </citation>
    <scope>NUCLEOTIDE SEQUENCE [LARGE SCALE GENOMIC DNA]</scope>
    <source>
        <strain evidence="3 4">CCMP1851</strain>
    </source>
</reference>
<proteinExistence type="predicted"/>
<dbReference type="Gene3D" id="2.60.120.650">
    <property type="entry name" value="Cupin"/>
    <property type="match status" value="1"/>
</dbReference>
<gene>
    <name evidence="3" type="primary">HSPBAP1</name>
    <name evidence="3" type="ORF">SO694_00162055</name>
</gene>
<evidence type="ECO:0000313" key="4">
    <source>
        <dbReference type="Proteomes" id="UP001363151"/>
    </source>
</evidence>
<feature type="domain" description="JmjC" evidence="2">
    <location>
        <begin position="233"/>
        <end position="387"/>
    </location>
</feature>
<dbReference type="PROSITE" id="PS51184">
    <property type="entry name" value="JMJC"/>
    <property type="match status" value="1"/>
</dbReference>
<name>A0ABR1G5D6_AURAN</name>
<evidence type="ECO:0000256" key="1">
    <source>
        <dbReference type="SAM" id="MobiDB-lite"/>
    </source>
</evidence>
<sequence>MVDHRLRGERLRGALRGAYVRTLGAFADAARLRRCGGAFAAPMDELELAEELEPLAGEARAREVAPFAADAPSTRRPRAGTAAWARSTGATASAASAPGSGGAALARRRRARRAQGADFRRTYVAANEPVVLRGAAAAWKPCVSWTPAYLRARCGARPVRCRRDPAGRVFGRVGRVALYDHAVVPFGDLLDDAGRETPALYGARVELDKELPEPGQHKSAKFPTSKAHISVVFHSPELSGDAREPPAGLGAAFGEPKAVNPVAYVGGGRAATPLHFDPAENLLVVVSGAKDVLLFHPADTPFLYPCGDRNAGSVYSTVDAFAPDLAAHPDFARAAPVRLAVRAGDVLYLPCGWWHAVAAAADGPTVSVNFWFQLSSAKFQTDAALRILGLPQAPT</sequence>
<dbReference type="SUPFAM" id="SSF51197">
    <property type="entry name" value="Clavaminate synthase-like"/>
    <property type="match status" value="1"/>
</dbReference>
<dbReference type="PANTHER" id="PTHR12461">
    <property type="entry name" value="HYPOXIA-INDUCIBLE FACTOR 1 ALPHA INHIBITOR-RELATED"/>
    <property type="match status" value="1"/>
</dbReference>
<keyword evidence="4" id="KW-1185">Reference proteome</keyword>
<organism evidence="3 4">
    <name type="scientific">Aureococcus anophagefferens</name>
    <name type="common">Harmful bloom alga</name>
    <dbReference type="NCBI Taxonomy" id="44056"/>
    <lineage>
        <taxon>Eukaryota</taxon>
        <taxon>Sar</taxon>
        <taxon>Stramenopiles</taxon>
        <taxon>Ochrophyta</taxon>
        <taxon>Pelagophyceae</taxon>
        <taxon>Pelagomonadales</taxon>
        <taxon>Pelagomonadaceae</taxon>
        <taxon>Aureococcus</taxon>
    </lineage>
</organism>
<dbReference type="PANTHER" id="PTHR12461:SF105">
    <property type="entry name" value="HYPOXIA-INDUCIBLE FACTOR 1-ALPHA INHIBITOR"/>
    <property type="match status" value="1"/>
</dbReference>
<evidence type="ECO:0000259" key="2">
    <source>
        <dbReference type="PROSITE" id="PS51184"/>
    </source>
</evidence>
<evidence type="ECO:0000313" key="3">
    <source>
        <dbReference type="EMBL" id="KAK7248526.1"/>
    </source>
</evidence>
<dbReference type="Proteomes" id="UP001363151">
    <property type="component" value="Unassembled WGS sequence"/>
</dbReference>